<gene>
    <name evidence="1" type="ORF">NK662_14455</name>
</gene>
<dbReference type="RefSeq" id="WP_254759650.1">
    <property type="nucleotide sequence ID" value="NZ_JANCLT010000007.1"/>
</dbReference>
<protein>
    <submittedName>
        <fullName evidence="1">Uncharacterized protein</fullName>
    </submittedName>
</protein>
<comment type="caution">
    <text evidence="1">The sequence shown here is derived from an EMBL/GenBank/DDBJ whole genome shotgun (WGS) entry which is preliminary data.</text>
</comment>
<dbReference type="EMBL" id="JANCLT010000007">
    <property type="protein sequence ID" value="MCP8969729.1"/>
    <property type="molecule type" value="Genomic_DNA"/>
</dbReference>
<reference evidence="1" key="1">
    <citation type="submission" date="2022-07" db="EMBL/GenBank/DDBJ databases">
        <authorList>
            <person name="Li W.-J."/>
            <person name="Deng Q.-Q."/>
        </authorList>
    </citation>
    <scope>NUCLEOTIDE SEQUENCE</scope>
    <source>
        <strain evidence="1">SYSU M60031</strain>
    </source>
</reference>
<dbReference type="AlphaFoldDB" id="A0AA42BRQ0"/>
<dbReference type="Proteomes" id="UP001156102">
    <property type="component" value="Unassembled WGS sequence"/>
</dbReference>
<name>A0AA42BRQ0_9BACI</name>
<accession>A0AA42BRQ0</accession>
<dbReference type="SUPFAM" id="SSF69279">
    <property type="entry name" value="Phage tail proteins"/>
    <property type="match status" value="1"/>
</dbReference>
<sequence>MSIATSAAYKAGIYANVRQIDAQIDFTFQGTKTTYGDERIVKINIVEEISVLNDTIPSDQLTIVLDNTDGTFNFLNLQNMQQIIASRPQIDVRFGLKLDTSTEWLQMGTYYVDAWKNDPGAMTITLTAHDNMMMLDNINYSGSGKGMTLYNIAADIFAVAGITKYYIDPALKNTTTSTGFKDRLSCRNALQHVGIMGQAAVYQDRDGTVMVKRFATLDASLLYLNYASTQRTLWGYPGASNTILNNTDGGMRYIDLNDMYAIPEITLDKSVYQVVVKVYSVDGSSADSVFTNTSIAGQNGQSFTIDNPLISDAATAAKVANWFIAESNYNAVYKSTWRQNPCLQATDVVIVESGFKSGQNNVIKQTRVYKQEFNYEGYLSGVTESRGGI</sequence>
<keyword evidence="2" id="KW-1185">Reference proteome</keyword>
<evidence type="ECO:0000313" key="2">
    <source>
        <dbReference type="Proteomes" id="UP001156102"/>
    </source>
</evidence>
<organism evidence="1 2">
    <name type="scientific">Ectobacillus ponti</name>
    <dbReference type="NCBI Taxonomy" id="2961894"/>
    <lineage>
        <taxon>Bacteria</taxon>
        <taxon>Bacillati</taxon>
        <taxon>Bacillota</taxon>
        <taxon>Bacilli</taxon>
        <taxon>Bacillales</taxon>
        <taxon>Bacillaceae</taxon>
        <taxon>Ectobacillus</taxon>
    </lineage>
</organism>
<proteinExistence type="predicted"/>
<evidence type="ECO:0000313" key="1">
    <source>
        <dbReference type="EMBL" id="MCP8969729.1"/>
    </source>
</evidence>